<dbReference type="InterPro" id="IPR004761">
    <property type="entry name" value="Spore_GerAB"/>
</dbReference>
<evidence type="ECO:0000256" key="7">
    <source>
        <dbReference type="ARBA" id="ARBA00023136"/>
    </source>
</evidence>
<keyword evidence="3" id="KW-0813">Transport</keyword>
<dbReference type="GO" id="GO:0009847">
    <property type="term" value="P:spore germination"/>
    <property type="evidence" value="ECO:0007669"/>
    <property type="project" value="InterPro"/>
</dbReference>
<name>A0A398CK41_9BACL</name>
<evidence type="ECO:0000313" key="9">
    <source>
        <dbReference type="EMBL" id="RIE02715.1"/>
    </source>
</evidence>
<proteinExistence type="inferred from homology"/>
<dbReference type="PANTHER" id="PTHR34975">
    <property type="entry name" value="SPORE GERMINATION PROTEIN A2"/>
    <property type="match status" value="1"/>
</dbReference>
<keyword evidence="7 8" id="KW-0472">Membrane</keyword>
<keyword evidence="10" id="KW-1185">Reference proteome</keyword>
<dbReference type="Pfam" id="PF03845">
    <property type="entry name" value="Spore_permease"/>
    <property type="match status" value="1"/>
</dbReference>
<evidence type="ECO:0000256" key="1">
    <source>
        <dbReference type="ARBA" id="ARBA00004141"/>
    </source>
</evidence>
<evidence type="ECO:0000256" key="2">
    <source>
        <dbReference type="ARBA" id="ARBA00007998"/>
    </source>
</evidence>
<evidence type="ECO:0000256" key="4">
    <source>
        <dbReference type="ARBA" id="ARBA00022544"/>
    </source>
</evidence>
<evidence type="ECO:0000256" key="6">
    <source>
        <dbReference type="ARBA" id="ARBA00022989"/>
    </source>
</evidence>
<gene>
    <name evidence="9" type="ORF">D3H35_18880</name>
</gene>
<dbReference type="EMBL" id="QXJM01000039">
    <property type="protein sequence ID" value="RIE02715.1"/>
    <property type="molecule type" value="Genomic_DNA"/>
</dbReference>
<accession>A0A398CK41</accession>
<dbReference type="AlphaFoldDB" id="A0A398CK41"/>
<evidence type="ECO:0000256" key="3">
    <source>
        <dbReference type="ARBA" id="ARBA00022448"/>
    </source>
</evidence>
<keyword evidence="4" id="KW-0309">Germination</keyword>
<comment type="similarity">
    <text evidence="2">Belongs to the amino acid-polyamine-organocation (APC) superfamily. Spore germination protein (SGP) (TC 2.A.3.9) family.</text>
</comment>
<evidence type="ECO:0000256" key="8">
    <source>
        <dbReference type="SAM" id="Phobius"/>
    </source>
</evidence>
<keyword evidence="5 8" id="KW-0812">Transmembrane</keyword>
<comment type="subcellular location">
    <subcellularLocation>
        <location evidence="1">Membrane</location>
        <topology evidence="1">Multi-pass membrane protein</topology>
    </subcellularLocation>
</comment>
<feature type="transmembrane region" description="Helical" evidence="8">
    <location>
        <begin position="61"/>
        <end position="80"/>
    </location>
</feature>
<feature type="transmembrane region" description="Helical" evidence="8">
    <location>
        <begin position="27"/>
        <end position="49"/>
    </location>
</feature>
<keyword evidence="6 8" id="KW-1133">Transmembrane helix</keyword>
<sequence>MTDSFVFPVMIAARYISFADFLQHIEALIVAIWIAGIFVKVSVFLYVQAISLAQWLNLNDFRPLVFPLAFLDLVYSFWVISNQSEIATLLGSSGNLYTLFVLIVLPGLLLAVARIRNGRVHRTVGNGQS</sequence>
<organism evidence="9 10">
    <name type="scientific">Cohnella faecalis</name>
    <dbReference type="NCBI Taxonomy" id="2315694"/>
    <lineage>
        <taxon>Bacteria</taxon>
        <taxon>Bacillati</taxon>
        <taxon>Bacillota</taxon>
        <taxon>Bacilli</taxon>
        <taxon>Bacillales</taxon>
        <taxon>Paenibacillaceae</taxon>
        <taxon>Cohnella</taxon>
    </lineage>
</organism>
<dbReference type="OrthoDB" id="1675410at2"/>
<evidence type="ECO:0000256" key="5">
    <source>
        <dbReference type="ARBA" id="ARBA00022692"/>
    </source>
</evidence>
<dbReference type="PANTHER" id="PTHR34975:SF2">
    <property type="entry name" value="SPORE GERMINATION PROTEIN A2"/>
    <property type="match status" value="1"/>
</dbReference>
<dbReference type="GO" id="GO:0016020">
    <property type="term" value="C:membrane"/>
    <property type="evidence" value="ECO:0007669"/>
    <property type="project" value="UniProtKB-SubCell"/>
</dbReference>
<evidence type="ECO:0000313" key="10">
    <source>
        <dbReference type="Proteomes" id="UP000266340"/>
    </source>
</evidence>
<comment type="caution">
    <text evidence="9">The sequence shown here is derived from an EMBL/GenBank/DDBJ whole genome shotgun (WGS) entry which is preliminary data.</text>
</comment>
<dbReference type="Proteomes" id="UP000266340">
    <property type="component" value="Unassembled WGS sequence"/>
</dbReference>
<feature type="transmembrane region" description="Helical" evidence="8">
    <location>
        <begin position="86"/>
        <end position="112"/>
    </location>
</feature>
<reference evidence="9 10" key="1">
    <citation type="submission" date="2018-09" db="EMBL/GenBank/DDBJ databases">
        <title>Cohnella cavernae sp. nov., isolated from a karst cave.</title>
        <authorList>
            <person name="Zhu H."/>
        </authorList>
    </citation>
    <scope>NUCLEOTIDE SEQUENCE [LARGE SCALE GENOMIC DNA]</scope>
    <source>
        <strain evidence="9 10">K2E09-144</strain>
    </source>
</reference>
<protein>
    <submittedName>
        <fullName evidence="9">Uncharacterized protein</fullName>
    </submittedName>
</protein>